<keyword evidence="4 9" id="KW-0808">Transferase</keyword>
<keyword evidence="8 9" id="KW-0012">Acyltransferase</keyword>
<organism evidence="11 12">
    <name type="scientific">Collinsella acetigenes</name>
    <dbReference type="NCBI Taxonomy" id="2713419"/>
    <lineage>
        <taxon>Bacteria</taxon>
        <taxon>Bacillati</taxon>
        <taxon>Actinomycetota</taxon>
        <taxon>Coriobacteriia</taxon>
        <taxon>Coriobacteriales</taxon>
        <taxon>Coriobacteriaceae</taxon>
        <taxon>Collinsella</taxon>
    </lineage>
</organism>
<evidence type="ECO:0000256" key="2">
    <source>
        <dbReference type="ARBA" id="ARBA00010323"/>
    </source>
</evidence>
<evidence type="ECO:0000256" key="1">
    <source>
        <dbReference type="ARBA" id="ARBA00004651"/>
    </source>
</evidence>
<feature type="transmembrane region" description="Helical" evidence="10">
    <location>
        <begin position="30"/>
        <end position="47"/>
    </location>
</feature>
<dbReference type="InterPro" id="IPR051085">
    <property type="entry name" value="MB_O-acyltransferase"/>
</dbReference>
<name>A0A7X9YJ43_9ACTN</name>
<evidence type="ECO:0000256" key="9">
    <source>
        <dbReference type="PIRNR" id="PIRNR016636"/>
    </source>
</evidence>
<accession>A0A7X9YJ43</accession>
<evidence type="ECO:0000256" key="3">
    <source>
        <dbReference type="ARBA" id="ARBA00022475"/>
    </source>
</evidence>
<dbReference type="EMBL" id="JABBCP010000004">
    <property type="protein sequence ID" value="NMF55880.1"/>
    <property type="molecule type" value="Genomic_DNA"/>
</dbReference>
<gene>
    <name evidence="11" type="primary">dltB</name>
    <name evidence="11" type="ORF">HF320_06015</name>
</gene>
<comment type="subcellular location">
    <subcellularLocation>
        <location evidence="1">Cell membrane</location>
        <topology evidence="1">Multi-pass membrane protein</topology>
    </subcellularLocation>
</comment>
<evidence type="ECO:0000313" key="11">
    <source>
        <dbReference type="EMBL" id="NMF55880.1"/>
    </source>
</evidence>
<dbReference type="GO" id="GO:0070395">
    <property type="term" value="P:lipoteichoic acid biosynthetic process"/>
    <property type="evidence" value="ECO:0007669"/>
    <property type="project" value="InterPro"/>
</dbReference>
<protein>
    <submittedName>
        <fullName evidence="11">D-alanyl-lipoteichoic acid biosynthesis protein DltB</fullName>
    </submittedName>
</protein>
<dbReference type="Proteomes" id="UP000546970">
    <property type="component" value="Unassembled WGS sequence"/>
</dbReference>
<feature type="transmembrane region" description="Helical" evidence="10">
    <location>
        <begin position="312"/>
        <end position="330"/>
    </location>
</feature>
<keyword evidence="5 10" id="KW-0812">Transmembrane</keyword>
<dbReference type="Pfam" id="PF03062">
    <property type="entry name" value="MBOAT"/>
    <property type="match status" value="1"/>
</dbReference>
<evidence type="ECO:0000256" key="6">
    <source>
        <dbReference type="ARBA" id="ARBA00022989"/>
    </source>
</evidence>
<dbReference type="NCBIfam" id="TIGR04091">
    <property type="entry name" value="LTA_dltB"/>
    <property type="match status" value="1"/>
</dbReference>
<evidence type="ECO:0000256" key="7">
    <source>
        <dbReference type="ARBA" id="ARBA00023136"/>
    </source>
</evidence>
<feature type="transmembrane region" description="Helical" evidence="10">
    <location>
        <begin position="178"/>
        <end position="200"/>
    </location>
</feature>
<dbReference type="RefSeq" id="WP_169277521.1">
    <property type="nucleotide sequence ID" value="NZ_JABBCP010000004.1"/>
</dbReference>
<keyword evidence="12" id="KW-1185">Reference proteome</keyword>
<keyword evidence="7 9" id="KW-0472">Membrane</keyword>
<evidence type="ECO:0000256" key="5">
    <source>
        <dbReference type="ARBA" id="ARBA00022692"/>
    </source>
</evidence>
<feature type="transmembrane region" description="Helical" evidence="10">
    <location>
        <begin position="236"/>
        <end position="258"/>
    </location>
</feature>
<comment type="caution">
    <text evidence="11">The sequence shown here is derived from an EMBL/GenBank/DDBJ whole genome shotgun (WGS) entry which is preliminary data.</text>
</comment>
<evidence type="ECO:0000256" key="4">
    <source>
        <dbReference type="ARBA" id="ARBA00022679"/>
    </source>
</evidence>
<keyword evidence="3 9" id="KW-1003">Cell membrane</keyword>
<dbReference type="GO" id="GO:0005886">
    <property type="term" value="C:plasma membrane"/>
    <property type="evidence" value="ECO:0007669"/>
    <property type="project" value="UniProtKB-SubCell"/>
</dbReference>
<dbReference type="GO" id="GO:0016746">
    <property type="term" value="F:acyltransferase activity"/>
    <property type="evidence" value="ECO:0007669"/>
    <property type="project" value="UniProtKB-KW"/>
</dbReference>
<dbReference type="InterPro" id="IPR024194">
    <property type="entry name" value="Ac/AlaTfrase_AlgI/DltB"/>
</dbReference>
<feature type="transmembrane region" description="Helical" evidence="10">
    <location>
        <begin position="374"/>
        <end position="396"/>
    </location>
</feature>
<evidence type="ECO:0000313" key="12">
    <source>
        <dbReference type="Proteomes" id="UP000546970"/>
    </source>
</evidence>
<dbReference type="PANTHER" id="PTHR13285">
    <property type="entry name" value="ACYLTRANSFERASE"/>
    <property type="match status" value="1"/>
</dbReference>
<keyword evidence="6 10" id="KW-1133">Transmembrane helix</keyword>
<dbReference type="InterPro" id="IPR004299">
    <property type="entry name" value="MBOAT_fam"/>
</dbReference>
<reference evidence="11 12" key="1">
    <citation type="submission" date="2020-04" db="EMBL/GenBank/DDBJ databases">
        <title>Collinsella sp. KGMB02528 nov., an anaerobic actinobacterium isolated from human feces.</title>
        <authorList>
            <person name="Han K.-I."/>
            <person name="Eom M.K."/>
            <person name="Kim J.-S."/>
            <person name="Lee K.C."/>
            <person name="Suh M.K."/>
            <person name="Park S.-H."/>
            <person name="Lee J.H."/>
            <person name="Kang S.W."/>
            <person name="Park J.-E."/>
            <person name="Oh B.S."/>
            <person name="Yu S.Y."/>
            <person name="Choi S.-H."/>
            <person name="Lee D.H."/>
            <person name="Yoon H."/>
            <person name="Kim B.-Y."/>
            <person name="Lee J.H."/>
            <person name="Lee J.-S."/>
        </authorList>
    </citation>
    <scope>NUCLEOTIDE SEQUENCE [LARGE SCALE GENOMIC DNA]</scope>
    <source>
        <strain evidence="11 12">KGMB02528</strain>
    </source>
</reference>
<dbReference type="PANTHER" id="PTHR13285:SF23">
    <property type="entry name" value="TEICHOIC ACID D-ALANYLTRANSFERASE"/>
    <property type="match status" value="1"/>
</dbReference>
<dbReference type="InterPro" id="IPR024024">
    <property type="entry name" value="DltB"/>
</dbReference>
<proteinExistence type="inferred from homology"/>
<feature type="transmembrane region" description="Helical" evidence="10">
    <location>
        <begin position="54"/>
        <end position="74"/>
    </location>
</feature>
<feature type="transmembrane region" description="Helical" evidence="10">
    <location>
        <begin position="336"/>
        <end position="353"/>
    </location>
</feature>
<dbReference type="PIRSF" id="PIRSF016636">
    <property type="entry name" value="AlgI_DltB"/>
    <property type="match status" value="1"/>
</dbReference>
<dbReference type="AlphaFoldDB" id="A0A7X9YJ43"/>
<sequence length="400" mass="44649">MVFFTSASFFIVLAALVVPAAILGLAERPLRGYGFAASCIMLAFLFASDRAAACSFLLFVVLSCAGVFLTLGSWKRGARSMAVYGASLALTCAPLVVYKLSAASGVGLLGFMGISYCTFRSVQVIIEIRDGLIDELPLVDYLYFLTFFAQITSGPIDRSRRFIEDAHHAYQRDEYADLLTRGIVLLLVGAVFQLVIATIVRDWYDPVAAVGIGGIPKLANLGLTGVAYQVAYAYGYGIYLFFDFAGYSLMAMGASYCFGIRCPRNFRAPFAAVDIKDFWNRWHITLSTWLRDFVFMRFTRVVARRHVFSTRLQTACAAYMVNMLFMGAWHGLTPSYLAYGAYHGILLAATEVYQKKSRFYKRNKKKTWYRALSWTVTMQLVFLGFALFSGQVQQIVEGMM</sequence>
<evidence type="ECO:0000256" key="10">
    <source>
        <dbReference type="SAM" id="Phobius"/>
    </source>
</evidence>
<comment type="similarity">
    <text evidence="2 9">Belongs to the membrane-bound acyltransferase family.</text>
</comment>
<evidence type="ECO:0000256" key="8">
    <source>
        <dbReference type="ARBA" id="ARBA00023315"/>
    </source>
</evidence>